<evidence type="ECO:0000313" key="3">
    <source>
        <dbReference type="Proteomes" id="UP000306102"/>
    </source>
</evidence>
<evidence type="ECO:0000256" key="1">
    <source>
        <dbReference type="SAM" id="Coils"/>
    </source>
</evidence>
<dbReference type="EMBL" id="SDRB02013189">
    <property type="protein sequence ID" value="THF95711.1"/>
    <property type="molecule type" value="Genomic_DNA"/>
</dbReference>
<keyword evidence="1" id="KW-0175">Coiled coil</keyword>
<gene>
    <name evidence="2" type="ORF">TEA_025304</name>
</gene>
<accession>A0A4S4D0I6</accession>
<proteinExistence type="predicted"/>
<organism evidence="2 3">
    <name type="scientific">Camellia sinensis var. sinensis</name>
    <name type="common">China tea</name>
    <dbReference type="NCBI Taxonomy" id="542762"/>
    <lineage>
        <taxon>Eukaryota</taxon>
        <taxon>Viridiplantae</taxon>
        <taxon>Streptophyta</taxon>
        <taxon>Embryophyta</taxon>
        <taxon>Tracheophyta</taxon>
        <taxon>Spermatophyta</taxon>
        <taxon>Magnoliopsida</taxon>
        <taxon>eudicotyledons</taxon>
        <taxon>Gunneridae</taxon>
        <taxon>Pentapetalae</taxon>
        <taxon>asterids</taxon>
        <taxon>Ericales</taxon>
        <taxon>Theaceae</taxon>
        <taxon>Camellia</taxon>
    </lineage>
</organism>
<dbReference type="AlphaFoldDB" id="A0A4S4D0I6"/>
<evidence type="ECO:0000313" key="2">
    <source>
        <dbReference type="EMBL" id="THF95711.1"/>
    </source>
</evidence>
<name>A0A4S4D0I6_CAMSN</name>
<dbReference type="Proteomes" id="UP000306102">
    <property type="component" value="Unassembled WGS sequence"/>
</dbReference>
<feature type="coiled-coil region" evidence="1">
    <location>
        <begin position="55"/>
        <end position="118"/>
    </location>
</feature>
<keyword evidence="3" id="KW-1185">Reference proteome</keyword>
<sequence>MAGQVLFKCGPDFMTSEEANKRENIFRETHNDHLEVGAMEGGNSSFNSGKQPLELEMLQKEHDEKMQRIQELRQQIAETKIHLEKKKKEVPEEKMEAFKTLTDKYNRMRDEYNALLADKLKKAKK</sequence>
<reference evidence="2 3" key="1">
    <citation type="journal article" date="2018" name="Proc. Natl. Acad. Sci. U.S.A.">
        <title>Draft genome sequence of Camellia sinensis var. sinensis provides insights into the evolution of the tea genome and tea quality.</title>
        <authorList>
            <person name="Wei C."/>
            <person name="Yang H."/>
            <person name="Wang S."/>
            <person name="Zhao J."/>
            <person name="Liu C."/>
            <person name="Gao L."/>
            <person name="Xia E."/>
            <person name="Lu Y."/>
            <person name="Tai Y."/>
            <person name="She G."/>
            <person name="Sun J."/>
            <person name="Cao H."/>
            <person name="Tong W."/>
            <person name="Gao Q."/>
            <person name="Li Y."/>
            <person name="Deng W."/>
            <person name="Jiang X."/>
            <person name="Wang W."/>
            <person name="Chen Q."/>
            <person name="Zhang S."/>
            <person name="Li H."/>
            <person name="Wu J."/>
            <person name="Wang P."/>
            <person name="Li P."/>
            <person name="Shi C."/>
            <person name="Zheng F."/>
            <person name="Jian J."/>
            <person name="Huang B."/>
            <person name="Shan D."/>
            <person name="Shi M."/>
            <person name="Fang C."/>
            <person name="Yue Y."/>
            <person name="Li F."/>
            <person name="Li D."/>
            <person name="Wei S."/>
            <person name="Han B."/>
            <person name="Jiang C."/>
            <person name="Yin Y."/>
            <person name="Xia T."/>
            <person name="Zhang Z."/>
            <person name="Bennetzen J.L."/>
            <person name="Zhao S."/>
            <person name="Wan X."/>
        </authorList>
    </citation>
    <scope>NUCLEOTIDE SEQUENCE [LARGE SCALE GENOMIC DNA]</scope>
    <source>
        <strain evidence="3">cv. Shuchazao</strain>
        <tissue evidence="2">Leaf</tissue>
    </source>
</reference>
<protein>
    <submittedName>
        <fullName evidence="2">Uncharacterized protein</fullName>
    </submittedName>
</protein>
<comment type="caution">
    <text evidence="2">The sequence shown here is derived from an EMBL/GenBank/DDBJ whole genome shotgun (WGS) entry which is preliminary data.</text>
</comment>